<evidence type="ECO:0000256" key="4">
    <source>
        <dbReference type="ARBA" id="ARBA00023014"/>
    </source>
</evidence>
<name>A0A0F9N069_9ZZZZ</name>
<dbReference type="InterPro" id="IPR017896">
    <property type="entry name" value="4Fe4S_Fe-S-bd"/>
</dbReference>
<evidence type="ECO:0000256" key="3">
    <source>
        <dbReference type="ARBA" id="ARBA00023004"/>
    </source>
</evidence>
<proteinExistence type="predicted"/>
<feature type="domain" description="4Fe-4S ferredoxin-type" evidence="5">
    <location>
        <begin position="27"/>
        <end position="56"/>
    </location>
</feature>
<accession>A0A0F9N069</accession>
<evidence type="ECO:0000256" key="1">
    <source>
        <dbReference type="ARBA" id="ARBA00022485"/>
    </source>
</evidence>
<dbReference type="InterPro" id="IPR050157">
    <property type="entry name" value="PSI_iron-sulfur_center"/>
</dbReference>
<dbReference type="GO" id="GO:0051539">
    <property type="term" value="F:4 iron, 4 sulfur cluster binding"/>
    <property type="evidence" value="ECO:0007669"/>
    <property type="project" value="UniProtKB-KW"/>
</dbReference>
<keyword evidence="1" id="KW-0004">4Fe-4S</keyword>
<dbReference type="PROSITE" id="PS51379">
    <property type="entry name" value="4FE4S_FER_2"/>
    <property type="match status" value="2"/>
</dbReference>
<sequence>MSLPSKKAIQVDDNTVDYEYKMLNHVMVLRYHEDKCVECGFCHRVCPVTVSIYDEVLKRTAIGTPKEMKMESDRKIVVDTEKCVFCGSCDWCCPTYALELYINGEHKINLVENGSLPEFELEVRTLKDGKEIRKTVEGSITFTCNEKNTKTIDSFCDECATGALSQKDSDIEVDKDLCILCYKCSDASENYDNVSVIVHRDRFKKIKGDPSSVWDGIMLRVLGKEGKIKGIVSRSQNKLADSVLRLLGKTEEES</sequence>
<keyword evidence="2" id="KW-0479">Metal-binding</keyword>
<dbReference type="SUPFAM" id="SSF54862">
    <property type="entry name" value="4Fe-4S ferredoxins"/>
    <property type="match status" value="2"/>
</dbReference>
<evidence type="ECO:0000259" key="5">
    <source>
        <dbReference type="PROSITE" id="PS51379"/>
    </source>
</evidence>
<protein>
    <recommendedName>
        <fullName evidence="5">4Fe-4S ferredoxin-type domain-containing protein</fullName>
    </recommendedName>
</protein>
<dbReference type="PANTHER" id="PTHR24960:SF79">
    <property type="entry name" value="PHOTOSYSTEM I IRON-SULFUR CENTER"/>
    <property type="match status" value="1"/>
</dbReference>
<dbReference type="GO" id="GO:0046872">
    <property type="term" value="F:metal ion binding"/>
    <property type="evidence" value="ECO:0007669"/>
    <property type="project" value="UniProtKB-KW"/>
</dbReference>
<comment type="caution">
    <text evidence="6">The sequence shown here is derived from an EMBL/GenBank/DDBJ whole genome shotgun (WGS) entry which is preliminary data.</text>
</comment>
<organism evidence="6">
    <name type="scientific">marine sediment metagenome</name>
    <dbReference type="NCBI Taxonomy" id="412755"/>
    <lineage>
        <taxon>unclassified sequences</taxon>
        <taxon>metagenomes</taxon>
        <taxon>ecological metagenomes</taxon>
    </lineage>
</organism>
<reference evidence="6" key="1">
    <citation type="journal article" date="2015" name="Nature">
        <title>Complex archaea that bridge the gap between prokaryotes and eukaryotes.</title>
        <authorList>
            <person name="Spang A."/>
            <person name="Saw J.H."/>
            <person name="Jorgensen S.L."/>
            <person name="Zaremba-Niedzwiedzka K."/>
            <person name="Martijn J."/>
            <person name="Lind A.E."/>
            <person name="van Eijk R."/>
            <person name="Schleper C."/>
            <person name="Guy L."/>
            <person name="Ettema T.J."/>
        </authorList>
    </citation>
    <scope>NUCLEOTIDE SEQUENCE</scope>
</reference>
<gene>
    <name evidence="6" type="ORF">LCGC14_1011720</name>
</gene>
<feature type="domain" description="4Fe-4S ferredoxin-type" evidence="5">
    <location>
        <begin position="74"/>
        <end position="103"/>
    </location>
</feature>
<dbReference type="AlphaFoldDB" id="A0A0F9N069"/>
<evidence type="ECO:0000313" key="6">
    <source>
        <dbReference type="EMBL" id="KKN12915.1"/>
    </source>
</evidence>
<dbReference type="InterPro" id="IPR017900">
    <property type="entry name" value="4Fe4S_Fe_S_CS"/>
</dbReference>
<keyword evidence="4" id="KW-0411">Iron-sulfur</keyword>
<dbReference type="EMBL" id="LAZR01003979">
    <property type="protein sequence ID" value="KKN12915.1"/>
    <property type="molecule type" value="Genomic_DNA"/>
</dbReference>
<dbReference type="PROSITE" id="PS00198">
    <property type="entry name" value="4FE4S_FER_1"/>
    <property type="match status" value="1"/>
</dbReference>
<dbReference type="Gene3D" id="3.30.70.3270">
    <property type="match status" value="1"/>
</dbReference>
<dbReference type="Pfam" id="PF00037">
    <property type="entry name" value="Fer4"/>
    <property type="match status" value="1"/>
</dbReference>
<evidence type="ECO:0000256" key="2">
    <source>
        <dbReference type="ARBA" id="ARBA00022723"/>
    </source>
</evidence>
<dbReference type="PANTHER" id="PTHR24960">
    <property type="entry name" value="PHOTOSYSTEM I IRON-SULFUR CENTER-RELATED"/>
    <property type="match status" value="1"/>
</dbReference>
<keyword evidence="3" id="KW-0408">Iron</keyword>